<dbReference type="EMBL" id="JAPFRF010000002">
    <property type="protein sequence ID" value="KAJ7341385.1"/>
    <property type="molecule type" value="Genomic_DNA"/>
</dbReference>
<sequence>MHVGDWLSGSKEQSQAKDVRRAKKISALVGFRFPFSPRPEAGRPEREVRGGLIRNVAVPSRVPAVPPISIRLPPERWIRPQRDPARNRAAGKKRGRREATAVPHVAPGLRGPRLGSGGSGVGSPRCSDADFIINFRVTGKTGGCEQKFLEDVSKCLSLQGISLRVEEFTETSRHLLLVFCPIASNMANDTENVLAGLHGKQKVLLVVMHYVRKDNTETSVDPKQKVTHPALVRTVHTRYTLQDGFYPCEMNAVAVADVAAAIKDLAGDN</sequence>
<organism evidence="2 3">
    <name type="scientific">Phrynocephalus forsythii</name>
    <dbReference type="NCBI Taxonomy" id="171643"/>
    <lineage>
        <taxon>Eukaryota</taxon>
        <taxon>Metazoa</taxon>
        <taxon>Chordata</taxon>
        <taxon>Craniata</taxon>
        <taxon>Vertebrata</taxon>
        <taxon>Euteleostomi</taxon>
        <taxon>Lepidosauria</taxon>
        <taxon>Squamata</taxon>
        <taxon>Bifurcata</taxon>
        <taxon>Unidentata</taxon>
        <taxon>Episquamata</taxon>
        <taxon>Toxicofera</taxon>
        <taxon>Iguania</taxon>
        <taxon>Acrodonta</taxon>
        <taxon>Agamidae</taxon>
        <taxon>Agaminae</taxon>
        <taxon>Phrynocephalus</taxon>
    </lineage>
</organism>
<evidence type="ECO:0000313" key="2">
    <source>
        <dbReference type="EMBL" id="KAJ7341385.1"/>
    </source>
</evidence>
<dbReference type="OrthoDB" id="8446971at2759"/>
<comment type="caution">
    <text evidence="2">The sequence shown here is derived from an EMBL/GenBank/DDBJ whole genome shotgun (WGS) entry which is preliminary data.</text>
</comment>
<name>A0A9Q0Y2W0_9SAUR</name>
<gene>
    <name evidence="2" type="ORF">JRQ81_005423</name>
</gene>
<reference evidence="2" key="1">
    <citation type="journal article" date="2023" name="DNA Res.">
        <title>Chromosome-level genome assembly of Phrynocephalus forsythii using third-generation DNA sequencing and Hi-C analysis.</title>
        <authorList>
            <person name="Qi Y."/>
            <person name="Zhao W."/>
            <person name="Zhao Y."/>
            <person name="Niu C."/>
            <person name="Cao S."/>
            <person name="Zhang Y."/>
        </authorList>
    </citation>
    <scope>NUCLEOTIDE SEQUENCE</scope>
    <source>
        <tissue evidence="2">Muscle</tissue>
    </source>
</reference>
<keyword evidence="3" id="KW-1185">Reference proteome</keyword>
<proteinExistence type="predicted"/>
<evidence type="ECO:0000256" key="1">
    <source>
        <dbReference type="SAM" id="MobiDB-lite"/>
    </source>
</evidence>
<accession>A0A9Q0Y2W0</accession>
<dbReference type="AlphaFoldDB" id="A0A9Q0Y2W0"/>
<feature type="region of interest" description="Disordered" evidence="1">
    <location>
        <begin position="81"/>
        <end position="121"/>
    </location>
</feature>
<feature type="region of interest" description="Disordered" evidence="1">
    <location>
        <begin position="1"/>
        <end position="21"/>
    </location>
</feature>
<dbReference type="Proteomes" id="UP001142489">
    <property type="component" value="Unassembled WGS sequence"/>
</dbReference>
<protein>
    <submittedName>
        <fullName evidence="2">Uncharacterized protein</fullName>
    </submittedName>
</protein>
<evidence type="ECO:0000313" key="3">
    <source>
        <dbReference type="Proteomes" id="UP001142489"/>
    </source>
</evidence>